<dbReference type="InterPro" id="IPR052379">
    <property type="entry name" value="Type_VII_TA_RNase"/>
</dbReference>
<dbReference type="AlphaFoldDB" id="A0A1X1YG51"/>
<comment type="similarity">
    <text evidence="4">Belongs to the HepT RNase toxin family.</text>
</comment>
<dbReference type="InterPro" id="IPR037038">
    <property type="entry name" value="HepT-like_sf"/>
</dbReference>
<keyword evidence="1" id="KW-1277">Toxin-antitoxin system</keyword>
<sequence length="140" mass="15592">MVDETRILRLLRAITDDLAILRRESLADPIRRADPIWLRGVKYTFVTAIEACIDIGQHICSTQGWGPPSDNGDVMRLLGSHGVLAADLADAMRKAIGFRNVLVHEYIQVSDDIVIGRLENLVDLQRFVDHVAAFVDANSQ</sequence>
<dbReference type="GO" id="GO:0016787">
    <property type="term" value="F:hydrolase activity"/>
    <property type="evidence" value="ECO:0007669"/>
    <property type="project" value="UniProtKB-KW"/>
</dbReference>
<keyword evidence="3" id="KW-0378">Hydrolase</keyword>
<reference evidence="5 6" key="1">
    <citation type="journal article" date="2019" name="Emerg. Microbes Infect.">
        <title>Comprehensive subspecies identification of 175 nontuberculous mycobacteria species based on 7547 genomic profiles.</title>
        <authorList>
            <person name="Matsumoto Y."/>
            <person name="Kinjo T."/>
            <person name="Motooka D."/>
            <person name="Nabeya D."/>
            <person name="Jung N."/>
            <person name="Uechi K."/>
            <person name="Horii T."/>
            <person name="Iida T."/>
            <person name="Fujita J."/>
            <person name="Nakamura S."/>
        </authorList>
    </citation>
    <scope>NUCLEOTIDE SEQUENCE [LARGE SCALE GENOMIC DNA]</scope>
    <source>
        <strain evidence="5 6">JCM 15657</strain>
    </source>
</reference>
<dbReference type="PANTHER" id="PTHR33397">
    <property type="entry name" value="UPF0331 PROTEIN YUTE"/>
    <property type="match status" value="1"/>
</dbReference>
<dbReference type="KEGG" id="mlj:MLAC_12650"/>
<dbReference type="GO" id="GO:0110001">
    <property type="term" value="C:toxin-antitoxin complex"/>
    <property type="evidence" value="ECO:0007669"/>
    <property type="project" value="InterPro"/>
</dbReference>
<evidence type="ECO:0000313" key="6">
    <source>
        <dbReference type="Proteomes" id="UP000466396"/>
    </source>
</evidence>
<dbReference type="Gene3D" id="1.20.120.580">
    <property type="entry name" value="bsu32300-like"/>
    <property type="match status" value="1"/>
</dbReference>
<gene>
    <name evidence="5" type="ORF">MLAC_12650</name>
</gene>
<dbReference type="Proteomes" id="UP000466396">
    <property type="component" value="Chromosome"/>
</dbReference>
<dbReference type="NCBIfam" id="NF047751">
    <property type="entry name" value="HepT_toxin"/>
    <property type="match status" value="1"/>
</dbReference>
<keyword evidence="6" id="KW-1185">Reference proteome</keyword>
<evidence type="ECO:0000313" key="5">
    <source>
        <dbReference type="EMBL" id="BBX95971.1"/>
    </source>
</evidence>
<dbReference type="STRING" id="169765.AWC15_00820"/>
<evidence type="ECO:0000256" key="2">
    <source>
        <dbReference type="ARBA" id="ARBA00022722"/>
    </source>
</evidence>
<dbReference type="GO" id="GO:0004540">
    <property type="term" value="F:RNA nuclease activity"/>
    <property type="evidence" value="ECO:0007669"/>
    <property type="project" value="InterPro"/>
</dbReference>
<evidence type="ECO:0000256" key="4">
    <source>
        <dbReference type="ARBA" id="ARBA00024207"/>
    </source>
</evidence>
<evidence type="ECO:0000256" key="1">
    <source>
        <dbReference type="ARBA" id="ARBA00022649"/>
    </source>
</evidence>
<proteinExistence type="inferred from homology"/>
<dbReference type="PANTHER" id="PTHR33397:SF5">
    <property type="entry name" value="RNASE YUTE-RELATED"/>
    <property type="match status" value="1"/>
</dbReference>
<name>A0A1X1YG51_9MYCO</name>
<dbReference type="OrthoDB" id="3734293at2"/>
<dbReference type="InterPro" id="IPR008201">
    <property type="entry name" value="HepT-like"/>
</dbReference>
<organism evidence="5 6">
    <name type="scientific">Mycobacterium lacus</name>
    <dbReference type="NCBI Taxonomy" id="169765"/>
    <lineage>
        <taxon>Bacteria</taxon>
        <taxon>Bacillati</taxon>
        <taxon>Actinomycetota</taxon>
        <taxon>Actinomycetes</taxon>
        <taxon>Mycobacteriales</taxon>
        <taxon>Mycobacteriaceae</taxon>
        <taxon>Mycobacterium</taxon>
    </lineage>
</organism>
<keyword evidence="2" id="KW-0540">Nuclease</keyword>
<dbReference type="Pfam" id="PF01934">
    <property type="entry name" value="HepT-like"/>
    <property type="match status" value="1"/>
</dbReference>
<evidence type="ECO:0000256" key="3">
    <source>
        <dbReference type="ARBA" id="ARBA00022801"/>
    </source>
</evidence>
<accession>A0A1X1YG51</accession>
<protein>
    <submittedName>
        <fullName evidence="5">Uncharacterized protein</fullName>
    </submittedName>
</protein>
<dbReference type="RefSeq" id="WP_085158763.1">
    <property type="nucleotide sequence ID" value="NZ_JACKSI010000231.1"/>
</dbReference>
<dbReference type="EMBL" id="AP022581">
    <property type="protein sequence ID" value="BBX95971.1"/>
    <property type="molecule type" value="Genomic_DNA"/>
</dbReference>